<organism evidence="2 3">
    <name type="scientific">Aquiluna borgnonia</name>
    <dbReference type="NCBI Taxonomy" id="2499157"/>
    <lineage>
        <taxon>Bacteria</taxon>
        <taxon>Bacillati</taxon>
        <taxon>Actinomycetota</taxon>
        <taxon>Actinomycetes</taxon>
        <taxon>Micrococcales</taxon>
        <taxon>Microbacteriaceae</taxon>
        <taxon>Luna cluster</taxon>
        <taxon>Luna-1 subcluster</taxon>
        <taxon>Aquiluna</taxon>
    </lineage>
</organism>
<name>A0A7D4PR95_9MICO</name>
<feature type="transmembrane region" description="Helical" evidence="1">
    <location>
        <begin position="205"/>
        <end position="228"/>
    </location>
</feature>
<dbReference type="EMBL" id="CP054056">
    <property type="protein sequence ID" value="QKJ25781.1"/>
    <property type="molecule type" value="Genomic_DNA"/>
</dbReference>
<proteinExistence type="predicted"/>
<feature type="transmembrane region" description="Helical" evidence="1">
    <location>
        <begin position="64"/>
        <end position="85"/>
    </location>
</feature>
<keyword evidence="3" id="KW-1185">Reference proteome</keyword>
<evidence type="ECO:0000313" key="3">
    <source>
        <dbReference type="Proteomes" id="UP000501003"/>
    </source>
</evidence>
<dbReference type="KEGG" id="aqg:HRU87_06385"/>
<reference evidence="2 3" key="1">
    <citation type="submission" date="2020-05" db="EMBL/GenBank/DDBJ databases">
        <title>Aquirufa sp. strain 15G-AUS-rot a new Aquirufa species.</title>
        <authorList>
            <person name="Pitt A."/>
            <person name="Hahn M.W."/>
        </authorList>
    </citation>
    <scope>NUCLEOTIDE SEQUENCE [LARGE SCALE GENOMIC DNA]</scope>
    <source>
        <strain evidence="2 3">15G-AUS-rot</strain>
    </source>
</reference>
<feature type="transmembrane region" description="Helical" evidence="1">
    <location>
        <begin position="248"/>
        <end position="267"/>
    </location>
</feature>
<evidence type="ECO:0000256" key="1">
    <source>
        <dbReference type="SAM" id="Phobius"/>
    </source>
</evidence>
<feature type="transmembrane region" description="Helical" evidence="1">
    <location>
        <begin position="34"/>
        <end position="52"/>
    </location>
</feature>
<sequence length="275" mass="31313">MNELLAIGIVLAYMAIGYFLVYPRAKKVSTLRWLDLLFSALALTTAAAIFWVSDPGFWLFGYEANWVVFTLVAYVIFETPAWYWYMKAHPEQGTLAQVYGLRPASNEKLAKNIDTVMNDTKWDAIRTSRAQKLLVILGALSLVAAPLAFWFEDFIKPGYGILAVLPIFLIWWLLRISVRLVADSPDEYLDEFQVRQRDRTYLHSFRILAGVVTALAMALMIVTISSDYQSDGNVDYYKFALTFGQVNAIIWSILGSTILIPNMVLAWNQSKRNVR</sequence>
<feature type="transmembrane region" description="Helical" evidence="1">
    <location>
        <begin position="157"/>
        <end position="174"/>
    </location>
</feature>
<evidence type="ECO:0000313" key="2">
    <source>
        <dbReference type="EMBL" id="QKJ25781.1"/>
    </source>
</evidence>
<dbReference type="Proteomes" id="UP000501003">
    <property type="component" value="Chromosome"/>
</dbReference>
<keyword evidence="1" id="KW-0472">Membrane</keyword>
<keyword evidence="1" id="KW-1133">Transmembrane helix</keyword>
<dbReference type="AlphaFoldDB" id="A0A7D4PR95"/>
<feature type="transmembrane region" description="Helical" evidence="1">
    <location>
        <begin position="6"/>
        <end position="22"/>
    </location>
</feature>
<dbReference type="RefSeq" id="WP_173494078.1">
    <property type="nucleotide sequence ID" value="NZ_CP054056.1"/>
</dbReference>
<accession>A0A7D4PR95</accession>
<gene>
    <name evidence="2" type="ORF">HRU87_06385</name>
</gene>
<keyword evidence="1" id="KW-0812">Transmembrane</keyword>
<protein>
    <submittedName>
        <fullName evidence="2">Uncharacterized protein</fullName>
    </submittedName>
</protein>
<feature type="transmembrane region" description="Helical" evidence="1">
    <location>
        <begin position="133"/>
        <end position="151"/>
    </location>
</feature>